<feature type="region of interest" description="Disordered" evidence="10">
    <location>
        <begin position="303"/>
        <end position="330"/>
    </location>
</feature>
<feature type="region of interest" description="Disordered" evidence="10">
    <location>
        <begin position="347"/>
        <end position="377"/>
    </location>
</feature>
<dbReference type="FunFam" id="2.60.60.20:FF:000022">
    <property type="entry name" value="Uncharacterized protein"/>
    <property type="match status" value="1"/>
</dbReference>
<feature type="domain" description="PLAT" evidence="12">
    <location>
        <begin position="40"/>
        <end position="157"/>
    </location>
</feature>
<evidence type="ECO:0000256" key="10">
    <source>
        <dbReference type="SAM" id="MobiDB-lite"/>
    </source>
</evidence>
<name>A0A8B6HG70_MYTGA</name>
<comment type="caution">
    <text evidence="9">Lacks conserved residue(s) required for the propagation of feature annotation.</text>
</comment>
<keyword evidence="3 11" id="KW-0812">Transmembrane</keyword>
<keyword evidence="4" id="KW-0732">Signal</keyword>
<evidence type="ECO:0000313" key="14">
    <source>
        <dbReference type="Proteomes" id="UP000596742"/>
    </source>
</evidence>
<dbReference type="GO" id="GO:0016020">
    <property type="term" value="C:membrane"/>
    <property type="evidence" value="ECO:0007669"/>
    <property type="project" value="UniProtKB-SubCell"/>
</dbReference>
<keyword evidence="14" id="KW-1185">Reference proteome</keyword>
<evidence type="ECO:0000256" key="7">
    <source>
        <dbReference type="ARBA" id="ARBA00023180"/>
    </source>
</evidence>
<dbReference type="InterPro" id="IPR036392">
    <property type="entry name" value="PLAT/LH2_dom_sf"/>
</dbReference>
<dbReference type="SMART" id="SM00308">
    <property type="entry name" value="LH2"/>
    <property type="match status" value="1"/>
</dbReference>
<proteinExistence type="inferred from homology"/>
<dbReference type="EMBL" id="UYJE01009991">
    <property type="protein sequence ID" value="VDI78620.1"/>
    <property type="molecule type" value="Genomic_DNA"/>
</dbReference>
<feature type="transmembrane region" description="Helical" evidence="11">
    <location>
        <begin position="878"/>
        <end position="900"/>
    </location>
</feature>
<evidence type="ECO:0000256" key="2">
    <source>
        <dbReference type="ARBA" id="ARBA00007200"/>
    </source>
</evidence>
<feature type="compositionally biased region" description="Polar residues" evidence="10">
    <location>
        <begin position="12"/>
        <end position="27"/>
    </location>
</feature>
<feature type="transmembrane region" description="Helical" evidence="11">
    <location>
        <begin position="840"/>
        <end position="858"/>
    </location>
</feature>
<dbReference type="InterPro" id="IPR046791">
    <property type="entry name" value="Polycystin_dom"/>
</dbReference>
<evidence type="ECO:0000259" key="12">
    <source>
        <dbReference type="PROSITE" id="PS50095"/>
    </source>
</evidence>
<dbReference type="PANTHER" id="PTHR10877:SF194">
    <property type="entry name" value="LOCATION OF VULVA DEFECTIVE 1"/>
    <property type="match status" value="1"/>
</dbReference>
<feature type="transmembrane region" description="Helical" evidence="11">
    <location>
        <begin position="800"/>
        <end position="820"/>
    </location>
</feature>
<dbReference type="PROSITE" id="PS50095">
    <property type="entry name" value="PLAT"/>
    <property type="match status" value="1"/>
</dbReference>
<organism evidence="13 14">
    <name type="scientific">Mytilus galloprovincialis</name>
    <name type="common">Mediterranean mussel</name>
    <dbReference type="NCBI Taxonomy" id="29158"/>
    <lineage>
        <taxon>Eukaryota</taxon>
        <taxon>Metazoa</taxon>
        <taxon>Spiralia</taxon>
        <taxon>Lophotrochozoa</taxon>
        <taxon>Mollusca</taxon>
        <taxon>Bivalvia</taxon>
        <taxon>Autobranchia</taxon>
        <taxon>Pteriomorphia</taxon>
        <taxon>Mytilida</taxon>
        <taxon>Mytiloidea</taxon>
        <taxon>Mytilidae</taxon>
        <taxon>Mytilinae</taxon>
        <taxon>Mytilus</taxon>
    </lineage>
</organism>
<sequence>MGVSPEDGTGISVGTTKAMTHSKNCAGSSPLPDNDPRDKYLYEIQVFTGSRKGAGTTAKVSFILTGEKEETSPRFLADEKRPVLQASNIDGFVMAVPKSLGKLTHLRIWHDNMGSNPPWYFSRMQIEDLQTGDKYFFVCENWLSLDDDDGLIDRMIPVAGRAELTSFNYLFWTKTKYSLADGHLWFSIFKRPAKSNFTRIQRLTCCLSLLFATMVTSIAFYKSDEGSNPKEYGVGPIVVTPTGLYIGLVSGLMSLPINLLIVALFRYSKPYPKKIEETLAYRFYSKFLCFACVKKKVHGMDEKQKEEVKNNMVENAKKERTREKSDLDPDAVKVELENELEMLERGESFEDKDDTHQNDNDRSVHPPPNKDMKKPSAELNPIPRALTFKKDDKTKKPFKLPYWGIYIGYVISFCTVAVAFWATVEFGGVFGPKKSLEWLVSFFISCFESIFFSQPLKVIIIAVIYAVFIKKPEANDDDNDKQLEPGEEWLHSHMTEEDLKNPDKRKELEKMKTSAPLPPELDFLKTAREERAHEMAMYSLLKEIAICVFFLYFVLMIAYSNRDPWSYNQYSTYNNMFNLGSFSPSYTVQFDQVNSIPQFWNWTQNALLNSLYYTDWYNGDVFTDSSSLIQDKQTLLVGSARLRQLRTVPYKCVAPLDYLIEYCRDDYSSFSEDKKDYKLKWDPLDASDPTDIPDSLFSYSQSSDIDGYPYWGIFSTYGGGGYVADLGTTMTDASAVIDTLMENNWVDNNTRAIFIEVNLYNPNNNLFGICLYVLEFLQTGGIEPFERFFIFRLDRYSNGFMYFVMAIELITMAFVIFYTVTEVKKIRKLKKDYFKEFWNVWELIVLAIAYGLVLVFIYRSVISVQMMKKVKDNPTTFVNFFFAIVWDECCGYFIGILAFMETLRFLRLLRFNKKVSLFTSTMMYVAKPLLSFGVVFMSGFLAFSTTAYFFFNTYMFDFRTFVSTLETLLSMMLGKFDYEKAWTTTRVAGPIIFGMFALCFNFILVNFFLTIVIDGFEVVKSDLSKQSNDYEVVDHMMKKVKMLLGKTADQELCDELDGKVQSMIERCNTLAEFPEDEDLENEIQELKTKKKKKIIVA</sequence>
<evidence type="ECO:0000256" key="6">
    <source>
        <dbReference type="ARBA" id="ARBA00023136"/>
    </source>
</evidence>
<evidence type="ECO:0000256" key="3">
    <source>
        <dbReference type="ARBA" id="ARBA00022692"/>
    </source>
</evidence>
<protein>
    <recommendedName>
        <fullName evidence="12">PLAT domain-containing protein</fullName>
    </recommendedName>
</protein>
<feature type="transmembrane region" description="Helical" evidence="11">
    <location>
        <begin position="400"/>
        <end position="422"/>
    </location>
</feature>
<dbReference type="Pfam" id="PF08016">
    <property type="entry name" value="PKD_channel"/>
    <property type="match status" value="1"/>
</dbReference>
<dbReference type="AlphaFoldDB" id="A0A8B6HG70"/>
<dbReference type="InterPro" id="IPR013122">
    <property type="entry name" value="PKD1_2_channel"/>
</dbReference>
<feature type="transmembrane region" description="Helical" evidence="11">
    <location>
        <begin position="540"/>
        <end position="559"/>
    </location>
</feature>
<evidence type="ECO:0000256" key="11">
    <source>
        <dbReference type="SAM" id="Phobius"/>
    </source>
</evidence>
<dbReference type="CDD" id="cd01752">
    <property type="entry name" value="PLAT_polycystin"/>
    <property type="match status" value="1"/>
</dbReference>
<feature type="region of interest" description="Disordered" evidence="10">
    <location>
        <begin position="1"/>
        <end position="32"/>
    </location>
</feature>
<dbReference type="PRINTS" id="PR01433">
    <property type="entry name" value="POLYCYSTIN2"/>
</dbReference>
<evidence type="ECO:0000256" key="4">
    <source>
        <dbReference type="ARBA" id="ARBA00022729"/>
    </source>
</evidence>
<feature type="disulfide bond" evidence="8">
    <location>
        <begin position="652"/>
        <end position="663"/>
    </location>
</feature>
<feature type="compositionally biased region" description="Basic and acidic residues" evidence="10">
    <location>
        <begin position="347"/>
        <end position="376"/>
    </location>
</feature>
<feature type="transmembrane region" description="Helical" evidence="11">
    <location>
        <begin position="929"/>
        <end position="951"/>
    </location>
</feature>
<evidence type="ECO:0000256" key="8">
    <source>
        <dbReference type="PIRSR" id="PIRSR603915-2"/>
    </source>
</evidence>
<feature type="transmembrane region" description="Helical" evidence="11">
    <location>
        <begin position="242"/>
        <end position="265"/>
    </location>
</feature>
<evidence type="ECO:0000313" key="13">
    <source>
        <dbReference type="EMBL" id="VDI78620.1"/>
    </source>
</evidence>
<comment type="similarity">
    <text evidence="2">Belongs to the polycystin family.</text>
</comment>
<feature type="transmembrane region" description="Helical" evidence="11">
    <location>
        <begin position="442"/>
        <end position="468"/>
    </location>
</feature>
<dbReference type="InterPro" id="IPR051223">
    <property type="entry name" value="Polycystin"/>
</dbReference>
<feature type="transmembrane region" description="Helical" evidence="11">
    <location>
        <begin position="200"/>
        <end position="222"/>
    </location>
</feature>
<dbReference type="Pfam" id="PF20519">
    <property type="entry name" value="Polycystin_dom"/>
    <property type="match status" value="1"/>
</dbReference>
<dbReference type="InterPro" id="IPR003915">
    <property type="entry name" value="PKD_2"/>
</dbReference>
<dbReference type="GO" id="GO:0050982">
    <property type="term" value="P:detection of mechanical stimulus"/>
    <property type="evidence" value="ECO:0007669"/>
    <property type="project" value="TreeGrafter"/>
</dbReference>
<reference evidence="13" key="1">
    <citation type="submission" date="2018-11" db="EMBL/GenBank/DDBJ databases">
        <authorList>
            <person name="Alioto T."/>
            <person name="Alioto T."/>
        </authorList>
    </citation>
    <scope>NUCLEOTIDE SEQUENCE</scope>
</reference>
<dbReference type="GO" id="GO:0005509">
    <property type="term" value="F:calcium ion binding"/>
    <property type="evidence" value="ECO:0007669"/>
    <property type="project" value="InterPro"/>
</dbReference>
<feature type="transmembrane region" description="Helical" evidence="11">
    <location>
        <begin position="991"/>
        <end position="1016"/>
    </location>
</feature>
<gene>
    <name evidence="13" type="ORF">MGAL_10B046897</name>
</gene>
<dbReference type="SUPFAM" id="SSF49723">
    <property type="entry name" value="Lipase/lipooxygenase domain (PLAT/LH2 domain)"/>
    <property type="match status" value="1"/>
</dbReference>
<dbReference type="InterPro" id="IPR001024">
    <property type="entry name" value="PLAT/LH2_dom"/>
</dbReference>
<dbReference type="Pfam" id="PF01477">
    <property type="entry name" value="PLAT"/>
    <property type="match status" value="1"/>
</dbReference>
<evidence type="ECO:0000256" key="1">
    <source>
        <dbReference type="ARBA" id="ARBA00004141"/>
    </source>
</evidence>
<comment type="subcellular location">
    <subcellularLocation>
        <location evidence="1">Membrane</location>
        <topology evidence="1">Multi-pass membrane protein</topology>
    </subcellularLocation>
</comment>
<keyword evidence="6 11" id="KW-0472">Membrane</keyword>
<dbReference type="InterPro" id="IPR042060">
    <property type="entry name" value="PLAT_polycystin1"/>
</dbReference>
<keyword evidence="5 11" id="KW-1133">Transmembrane helix</keyword>
<dbReference type="OrthoDB" id="444119at2759"/>
<accession>A0A8B6HG70</accession>
<dbReference type="Proteomes" id="UP000596742">
    <property type="component" value="Unassembled WGS sequence"/>
</dbReference>
<evidence type="ECO:0000256" key="9">
    <source>
        <dbReference type="PROSITE-ProRule" id="PRU00152"/>
    </source>
</evidence>
<comment type="caution">
    <text evidence="13">The sequence shown here is derived from an EMBL/GenBank/DDBJ whole genome shotgun (WGS) entry which is preliminary data.</text>
</comment>
<evidence type="ECO:0000256" key="5">
    <source>
        <dbReference type="ARBA" id="ARBA00022989"/>
    </source>
</evidence>
<dbReference type="GO" id="GO:0005262">
    <property type="term" value="F:calcium channel activity"/>
    <property type="evidence" value="ECO:0007669"/>
    <property type="project" value="TreeGrafter"/>
</dbReference>
<dbReference type="PANTHER" id="PTHR10877">
    <property type="entry name" value="POLYCYSTIN FAMILY MEMBER"/>
    <property type="match status" value="1"/>
</dbReference>
<keyword evidence="7" id="KW-0325">Glycoprotein</keyword>
<dbReference type="Gene3D" id="2.60.60.20">
    <property type="entry name" value="PLAT/LH2 domain"/>
    <property type="match status" value="1"/>
</dbReference>